<organism evidence="1 2">
    <name type="scientific">Pluteus cervinus</name>
    <dbReference type="NCBI Taxonomy" id="181527"/>
    <lineage>
        <taxon>Eukaryota</taxon>
        <taxon>Fungi</taxon>
        <taxon>Dikarya</taxon>
        <taxon>Basidiomycota</taxon>
        <taxon>Agaricomycotina</taxon>
        <taxon>Agaricomycetes</taxon>
        <taxon>Agaricomycetidae</taxon>
        <taxon>Agaricales</taxon>
        <taxon>Pluteineae</taxon>
        <taxon>Pluteaceae</taxon>
        <taxon>Pluteus</taxon>
    </lineage>
</organism>
<proteinExistence type="predicted"/>
<reference evidence="1 2" key="1">
    <citation type="journal article" date="2019" name="Nat. Ecol. Evol.">
        <title>Megaphylogeny resolves global patterns of mushroom evolution.</title>
        <authorList>
            <person name="Varga T."/>
            <person name="Krizsan K."/>
            <person name="Foldi C."/>
            <person name="Dima B."/>
            <person name="Sanchez-Garcia M."/>
            <person name="Sanchez-Ramirez S."/>
            <person name="Szollosi G.J."/>
            <person name="Szarkandi J.G."/>
            <person name="Papp V."/>
            <person name="Albert L."/>
            <person name="Andreopoulos W."/>
            <person name="Angelini C."/>
            <person name="Antonin V."/>
            <person name="Barry K.W."/>
            <person name="Bougher N.L."/>
            <person name="Buchanan P."/>
            <person name="Buyck B."/>
            <person name="Bense V."/>
            <person name="Catcheside P."/>
            <person name="Chovatia M."/>
            <person name="Cooper J."/>
            <person name="Damon W."/>
            <person name="Desjardin D."/>
            <person name="Finy P."/>
            <person name="Geml J."/>
            <person name="Haridas S."/>
            <person name="Hughes K."/>
            <person name="Justo A."/>
            <person name="Karasinski D."/>
            <person name="Kautmanova I."/>
            <person name="Kiss B."/>
            <person name="Kocsube S."/>
            <person name="Kotiranta H."/>
            <person name="LaButti K.M."/>
            <person name="Lechner B.E."/>
            <person name="Liimatainen K."/>
            <person name="Lipzen A."/>
            <person name="Lukacs Z."/>
            <person name="Mihaltcheva S."/>
            <person name="Morgado L.N."/>
            <person name="Niskanen T."/>
            <person name="Noordeloos M.E."/>
            <person name="Ohm R.A."/>
            <person name="Ortiz-Santana B."/>
            <person name="Ovrebo C."/>
            <person name="Racz N."/>
            <person name="Riley R."/>
            <person name="Savchenko A."/>
            <person name="Shiryaev A."/>
            <person name="Soop K."/>
            <person name="Spirin V."/>
            <person name="Szebenyi C."/>
            <person name="Tomsovsky M."/>
            <person name="Tulloss R.E."/>
            <person name="Uehling J."/>
            <person name="Grigoriev I.V."/>
            <person name="Vagvolgyi C."/>
            <person name="Papp T."/>
            <person name="Martin F.M."/>
            <person name="Miettinen O."/>
            <person name="Hibbett D.S."/>
            <person name="Nagy L.G."/>
        </authorList>
    </citation>
    <scope>NUCLEOTIDE SEQUENCE [LARGE SCALE GENOMIC DNA]</scope>
    <source>
        <strain evidence="1 2">NL-1719</strain>
    </source>
</reference>
<dbReference type="Proteomes" id="UP000308600">
    <property type="component" value="Unassembled WGS sequence"/>
</dbReference>
<dbReference type="EMBL" id="ML208296">
    <property type="protein sequence ID" value="TFK71591.1"/>
    <property type="molecule type" value="Genomic_DNA"/>
</dbReference>
<keyword evidence="2" id="KW-1185">Reference proteome</keyword>
<protein>
    <submittedName>
        <fullName evidence="1">Uncharacterized protein</fullName>
    </submittedName>
</protein>
<evidence type="ECO:0000313" key="2">
    <source>
        <dbReference type="Proteomes" id="UP000308600"/>
    </source>
</evidence>
<evidence type="ECO:0000313" key="1">
    <source>
        <dbReference type="EMBL" id="TFK71591.1"/>
    </source>
</evidence>
<sequence length="443" mass="49050">MRREDAAGGTAYKMEQPEAGTSSSLPLEPPICRLDATQPSPCNRLQHQNQVQVHLTRITPSADTPSTLTTATKRTFYCYDLAGTNLDLDFLSSNGKRTLDPWPSTPSSTFGVSSEGSTWGSSNYSTPQTSPSSDVFDFHINPQVLLNAAGDYYSEQPTGWPYQPTNTLSPLSRHHLPLPPVPTHSRLQPSPYSLPSYTADVINSPTDPLFIEANDHDDHSILFTSNIAHLQPYVVPLSSPGPSCSPDTPLNPMATYYTPPQLLETLPATAKRRRRIKKVKDVVPLDNSPSSSSSHRHTPYPQINPSPTNSTSPLLKRRTRTRNPLPPLTSVDVNELPILRQQIGTDKHVEASIRRRKRPGNIPCTVPSCPRTFTAHHSLKRHLESHNRTLHECWGCGYSYATRDNVKRHIRENKCPALCPDGSLREEEGSTSFNSLQPPIPPS</sequence>
<accession>A0ACD3B175</accession>
<gene>
    <name evidence="1" type="ORF">BDN72DRAFT_895562</name>
</gene>
<name>A0ACD3B175_9AGAR</name>